<dbReference type="PANTHER" id="PTHR43685:SF11">
    <property type="entry name" value="GLYCOSYLTRANSFERASE TAGX-RELATED"/>
    <property type="match status" value="1"/>
</dbReference>
<dbReference type="Proteomes" id="UP001445268">
    <property type="component" value="Chromosome"/>
</dbReference>
<dbReference type="InterPro" id="IPR050834">
    <property type="entry name" value="Glycosyltransf_2"/>
</dbReference>
<dbReference type="Pfam" id="PF00535">
    <property type="entry name" value="Glycos_transf_2"/>
    <property type="match status" value="1"/>
</dbReference>
<dbReference type="Gene3D" id="3.90.550.10">
    <property type="entry name" value="Spore Coat Polysaccharide Biosynthesis Protein SpsA, Chain A"/>
    <property type="match status" value="1"/>
</dbReference>
<evidence type="ECO:0000259" key="1">
    <source>
        <dbReference type="Pfam" id="PF00535"/>
    </source>
</evidence>
<dbReference type="InterPro" id="IPR001173">
    <property type="entry name" value="Glyco_trans_2-like"/>
</dbReference>
<organism evidence="2 3">
    <name type="scientific">Marinobacter alkaliphilus</name>
    <dbReference type="NCBI Taxonomy" id="254719"/>
    <lineage>
        <taxon>Bacteria</taxon>
        <taxon>Pseudomonadati</taxon>
        <taxon>Pseudomonadota</taxon>
        <taxon>Gammaproteobacteria</taxon>
        <taxon>Pseudomonadales</taxon>
        <taxon>Marinobacteraceae</taxon>
        <taxon>Marinobacter</taxon>
    </lineage>
</organism>
<sequence>MDKPLVSVIIAAYNAEQYIEETLNSILDQTYSELEIIVVDDGSTDRTAEIVNAFHPRVRYVFQQNSGSCASPRNHGLALAKGTYLTFFDADDIMLPQKIEHQVREMEANPGAALCVINYCNFTGSSRSSDHFSSCPSLSLYTDNLNTPSFELSTLESRNILIDENFTIASSPLFRSEYVRQQGGFDTTLKACEDFHLIYRVAANGAMVVMPEIGFERRLHDTNMSADSERMLRNLILSRQSLATDETDPDLKRRLQKRVLRYQRDLQTCLINKGQLRSAAKLYRETFPPRSLSDLNHDFRQGIKLTLRRASSNRS</sequence>
<feature type="domain" description="Glycosyltransferase 2-like" evidence="1">
    <location>
        <begin position="7"/>
        <end position="131"/>
    </location>
</feature>
<accession>A0ABZ3E9P3</accession>
<proteinExistence type="predicted"/>
<evidence type="ECO:0000313" key="2">
    <source>
        <dbReference type="EMBL" id="XAF55577.1"/>
    </source>
</evidence>
<dbReference type="SUPFAM" id="SSF53448">
    <property type="entry name" value="Nucleotide-diphospho-sugar transferases"/>
    <property type="match status" value="1"/>
</dbReference>
<name>A0ABZ3E9P3_9GAMM</name>
<dbReference type="EMBL" id="CP152380">
    <property type="protein sequence ID" value="XAF55577.1"/>
    <property type="molecule type" value="Genomic_DNA"/>
</dbReference>
<dbReference type="CDD" id="cd00761">
    <property type="entry name" value="Glyco_tranf_GTA_type"/>
    <property type="match status" value="1"/>
</dbReference>
<dbReference type="RefSeq" id="WP_342632378.1">
    <property type="nucleotide sequence ID" value="NZ_CP152380.1"/>
</dbReference>
<dbReference type="PANTHER" id="PTHR43685">
    <property type="entry name" value="GLYCOSYLTRANSFERASE"/>
    <property type="match status" value="1"/>
</dbReference>
<evidence type="ECO:0000313" key="3">
    <source>
        <dbReference type="Proteomes" id="UP001445268"/>
    </source>
</evidence>
<dbReference type="InterPro" id="IPR029044">
    <property type="entry name" value="Nucleotide-diphossugar_trans"/>
</dbReference>
<protein>
    <submittedName>
        <fullName evidence="2">Glycosyltransferase family 2 protein</fullName>
    </submittedName>
</protein>
<gene>
    <name evidence="2" type="ORF">AAGT77_08600</name>
</gene>
<keyword evidence="3" id="KW-1185">Reference proteome</keyword>
<reference evidence="2 3" key="1">
    <citation type="submission" date="2024-04" db="EMBL/GenBank/DDBJ databases">
        <title>Marinobacter sp. SBY-1.</title>
        <authorList>
            <person name="Pan C."/>
        </authorList>
    </citation>
    <scope>NUCLEOTIDE SEQUENCE [LARGE SCALE GENOMIC DNA]</scope>
    <source>
        <strain evidence="2 3">SBY-1</strain>
    </source>
</reference>